<dbReference type="Proteomes" id="UP001159659">
    <property type="component" value="Unassembled WGS sequence"/>
</dbReference>
<gene>
    <name evidence="1" type="ORF">PFR002_LOCUS4468</name>
</gene>
<name>A0AAV0TIN0_9STRA</name>
<accession>A0AAV0TIN0</accession>
<dbReference type="EMBL" id="CANTFK010000666">
    <property type="protein sequence ID" value="CAI5722553.1"/>
    <property type="molecule type" value="Genomic_DNA"/>
</dbReference>
<reference evidence="1" key="1">
    <citation type="submission" date="2022-12" db="EMBL/GenBank/DDBJ databases">
        <authorList>
            <person name="Webb A."/>
        </authorList>
    </citation>
    <scope>NUCLEOTIDE SEQUENCE</scope>
    <source>
        <strain evidence="1">Pf2</strain>
    </source>
</reference>
<protein>
    <submittedName>
        <fullName evidence="1">Uncharacterized protein</fullName>
    </submittedName>
</protein>
<proteinExistence type="predicted"/>
<comment type="caution">
    <text evidence="1">The sequence shown here is derived from an EMBL/GenBank/DDBJ whole genome shotgun (WGS) entry which is preliminary data.</text>
</comment>
<evidence type="ECO:0000313" key="1">
    <source>
        <dbReference type="EMBL" id="CAI5722553.1"/>
    </source>
</evidence>
<evidence type="ECO:0000313" key="2">
    <source>
        <dbReference type="Proteomes" id="UP001159659"/>
    </source>
</evidence>
<dbReference type="AlphaFoldDB" id="A0AAV0TIN0"/>
<sequence>MSRRRQPRAHKASGTMQWVTAAALPLSLGVIASVGMRRERLICSAEYSTASDVIHELLAVFLNESVWKHRAQETWLRQAADYKAVDPFTRLLSTTAA</sequence>
<organism evidence="1 2">
    <name type="scientific">Peronospora farinosa</name>
    <dbReference type="NCBI Taxonomy" id="134698"/>
    <lineage>
        <taxon>Eukaryota</taxon>
        <taxon>Sar</taxon>
        <taxon>Stramenopiles</taxon>
        <taxon>Oomycota</taxon>
        <taxon>Peronosporomycetes</taxon>
        <taxon>Peronosporales</taxon>
        <taxon>Peronosporaceae</taxon>
        <taxon>Peronospora</taxon>
    </lineage>
</organism>